<dbReference type="InterPro" id="IPR023696">
    <property type="entry name" value="Ureohydrolase_dom_sf"/>
</dbReference>
<dbReference type="GO" id="GO:0005730">
    <property type="term" value="C:nucleolus"/>
    <property type="evidence" value="ECO:0007669"/>
    <property type="project" value="TreeGrafter"/>
</dbReference>
<feature type="compositionally biased region" description="Acidic residues" evidence="7">
    <location>
        <begin position="238"/>
        <end position="250"/>
    </location>
</feature>
<dbReference type="PROSITE" id="PS51903">
    <property type="entry name" value="CLP_R"/>
    <property type="match status" value="1"/>
</dbReference>
<keyword evidence="6" id="KW-0677">Repeat</keyword>
<keyword evidence="5" id="KW-0539">Nucleus</keyword>
<evidence type="ECO:0000259" key="8">
    <source>
        <dbReference type="PROSITE" id="PS51903"/>
    </source>
</evidence>
<dbReference type="Pfam" id="PF00850">
    <property type="entry name" value="Hist_deacetyl"/>
    <property type="match status" value="1"/>
</dbReference>
<evidence type="ECO:0000256" key="7">
    <source>
        <dbReference type="SAM" id="MobiDB-lite"/>
    </source>
</evidence>
<dbReference type="AlphaFoldDB" id="A0AAU9N1D9"/>
<organism evidence="9 10">
    <name type="scientific">Lactuca virosa</name>
    <dbReference type="NCBI Taxonomy" id="75947"/>
    <lineage>
        <taxon>Eukaryota</taxon>
        <taxon>Viridiplantae</taxon>
        <taxon>Streptophyta</taxon>
        <taxon>Embryophyta</taxon>
        <taxon>Tracheophyta</taxon>
        <taxon>Spermatophyta</taxon>
        <taxon>Magnoliopsida</taxon>
        <taxon>eudicotyledons</taxon>
        <taxon>Gunneridae</taxon>
        <taxon>Pentapetalae</taxon>
        <taxon>asterids</taxon>
        <taxon>campanulids</taxon>
        <taxon>Asterales</taxon>
        <taxon>Asteraceae</taxon>
        <taxon>Cichorioideae</taxon>
        <taxon>Cichorieae</taxon>
        <taxon>Lactucinae</taxon>
        <taxon>Lactuca</taxon>
    </lineage>
</organism>
<keyword evidence="4" id="KW-0156">Chromatin regulator</keyword>
<dbReference type="InterPro" id="IPR004176">
    <property type="entry name" value="Clp_R_N"/>
</dbReference>
<feature type="compositionally biased region" description="Acidic residues" evidence="7">
    <location>
        <begin position="218"/>
        <end position="229"/>
    </location>
</feature>
<evidence type="ECO:0000256" key="6">
    <source>
        <dbReference type="PROSITE-ProRule" id="PRU01251"/>
    </source>
</evidence>
<gene>
    <name evidence="9" type="ORF">LVIROSA_LOCUS14985</name>
</gene>
<dbReference type="Gene3D" id="3.40.800.20">
    <property type="entry name" value="Histone deacetylase domain"/>
    <property type="match status" value="2"/>
</dbReference>
<keyword evidence="3" id="KW-0678">Repressor</keyword>
<dbReference type="EMBL" id="CAKMRJ010002223">
    <property type="protein sequence ID" value="CAH1428025.1"/>
    <property type="molecule type" value="Genomic_DNA"/>
</dbReference>
<evidence type="ECO:0000313" key="9">
    <source>
        <dbReference type="EMBL" id="CAH1428025.1"/>
    </source>
</evidence>
<dbReference type="Gene3D" id="3.30.390.110">
    <property type="match status" value="1"/>
</dbReference>
<keyword evidence="10" id="KW-1185">Reference proteome</keyword>
<reference evidence="9 10" key="1">
    <citation type="submission" date="2022-01" db="EMBL/GenBank/DDBJ databases">
        <authorList>
            <person name="Xiong W."/>
            <person name="Schranz E."/>
        </authorList>
    </citation>
    <scope>NUCLEOTIDE SEQUENCE [LARGE SCALE GENOMIC DNA]</scope>
</reference>
<evidence type="ECO:0000256" key="3">
    <source>
        <dbReference type="ARBA" id="ARBA00022491"/>
    </source>
</evidence>
<comment type="subcellular location">
    <subcellularLocation>
        <location evidence="1">Nucleus</location>
    </subcellularLocation>
</comment>
<feature type="compositionally biased region" description="Basic and acidic residues" evidence="7">
    <location>
        <begin position="260"/>
        <end position="270"/>
    </location>
</feature>
<evidence type="ECO:0000256" key="4">
    <source>
        <dbReference type="ARBA" id="ARBA00022853"/>
    </source>
</evidence>
<dbReference type="GO" id="GO:0030687">
    <property type="term" value="C:preribosome, large subunit precursor"/>
    <property type="evidence" value="ECO:0007669"/>
    <property type="project" value="TreeGrafter"/>
</dbReference>
<protein>
    <recommendedName>
        <fullName evidence="8">Clp R domain-containing protein</fullName>
    </recommendedName>
</protein>
<evidence type="ECO:0000256" key="1">
    <source>
        <dbReference type="ARBA" id="ARBA00004123"/>
    </source>
</evidence>
<comment type="similarity">
    <text evidence="2">Belongs to the MAK16 family.</text>
</comment>
<feature type="region of interest" description="Disordered" evidence="7">
    <location>
        <begin position="218"/>
        <end position="270"/>
    </location>
</feature>
<feature type="domain" description="Clp R" evidence="8">
    <location>
        <begin position="1"/>
        <end position="46"/>
    </location>
</feature>
<proteinExistence type="inferred from homology"/>
<sequence>MGDDFVSVERLVLAFPLDKRFGKQLFSNLQLSEKSLKDVVQVVRGSQKNDEVIWQVLRHKHCSYMANSCPLANSRYATIRDHDGVFYLYMKTIERAHMPNKLWERVKLPRNYEKALEIIDKNLMYWPKFLVHKAKQRSTKMTQMRIRMRKLALKIREKIMTILDKNIEKELLERLKNGTYGSEIVNVHAEAFNKFIEQFEGPEKDVNEEYKVETEFVEGEYEEEDDMEDYNGLPTGSDVDDEDEDDDAEVAADRKRGRKDSKYALKKQERDAKKKKGRVLVEVAAKVAKGELNSAFAIVRPPGHHSINKILIVDWDVYHGNGTQKTFYKDSQVLFFSVHRDEYGTFYPCGDDGSYDMKGDGEGEGYNINVPWENGKCGDADYIAAWDHILIPVAREFKRVQSNIGAKKHAIWLFWSKSSNQALTAIKITSLFGHHLKE</sequence>
<dbReference type="GO" id="GO:0006325">
    <property type="term" value="P:chromatin organization"/>
    <property type="evidence" value="ECO:0007669"/>
    <property type="project" value="UniProtKB-KW"/>
</dbReference>
<comment type="caution">
    <text evidence="9">The sequence shown here is derived from an EMBL/GenBank/DDBJ whole genome shotgun (WGS) entry which is preliminary data.</text>
</comment>
<dbReference type="Pfam" id="PF04874">
    <property type="entry name" value="Mak16"/>
    <property type="match status" value="1"/>
</dbReference>
<dbReference type="InterPro" id="IPR029004">
    <property type="entry name" value="Ribosomal_eL28/Mak16"/>
</dbReference>
<dbReference type="GO" id="GO:0000470">
    <property type="term" value="P:maturation of LSU-rRNA"/>
    <property type="evidence" value="ECO:0007669"/>
    <property type="project" value="TreeGrafter"/>
</dbReference>
<dbReference type="InterPro" id="IPR023801">
    <property type="entry name" value="His_deacetylse_dom"/>
</dbReference>
<dbReference type="InterPro" id="IPR006958">
    <property type="entry name" value="Mak16"/>
</dbReference>
<dbReference type="Pfam" id="PF01778">
    <property type="entry name" value="Ribosomal_L28e"/>
    <property type="match status" value="1"/>
</dbReference>
<dbReference type="Proteomes" id="UP001157418">
    <property type="component" value="Unassembled WGS sequence"/>
</dbReference>
<evidence type="ECO:0000256" key="5">
    <source>
        <dbReference type="ARBA" id="ARBA00023242"/>
    </source>
</evidence>
<dbReference type="PANTHER" id="PTHR23405:SF14">
    <property type="entry name" value="PROTEIN MAK16 HOMOLOG"/>
    <property type="match status" value="1"/>
</dbReference>
<dbReference type="GO" id="GO:0000460">
    <property type="term" value="P:maturation of 5.8S rRNA"/>
    <property type="evidence" value="ECO:0007669"/>
    <property type="project" value="TreeGrafter"/>
</dbReference>
<dbReference type="PANTHER" id="PTHR23405">
    <property type="entry name" value="MAINTENANCE OF KILLER 16 MAK16 PROTEIN-RELATED"/>
    <property type="match status" value="1"/>
</dbReference>
<evidence type="ECO:0000256" key="2">
    <source>
        <dbReference type="ARBA" id="ARBA00005514"/>
    </source>
</evidence>
<dbReference type="SUPFAM" id="SSF52768">
    <property type="entry name" value="Arginase/deacetylase"/>
    <property type="match status" value="1"/>
</dbReference>
<accession>A0AAU9N1D9</accession>
<evidence type="ECO:0000313" key="10">
    <source>
        <dbReference type="Proteomes" id="UP001157418"/>
    </source>
</evidence>
<dbReference type="InterPro" id="IPR037138">
    <property type="entry name" value="His_deacetylse_dom_sf"/>
</dbReference>
<name>A0AAU9N1D9_9ASTR</name>